<evidence type="ECO:0000313" key="1">
    <source>
        <dbReference type="EMBL" id="MBC8537280.1"/>
    </source>
</evidence>
<gene>
    <name evidence="1" type="ORF">H8695_11330</name>
</gene>
<dbReference type="Proteomes" id="UP000620366">
    <property type="component" value="Unassembled WGS sequence"/>
</dbReference>
<name>A0A926DE42_9FIRM</name>
<protein>
    <recommendedName>
        <fullName evidence="3">DUF1492 domain-containing protein</fullName>
    </recommendedName>
</protein>
<evidence type="ECO:0000313" key="2">
    <source>
        <dbReference type="Proteomes" id="UP000620366"/>
    </source>
</evidence>
<reference evidence="1" key="1">
    <citation type="submission" date="2020-08" db="EMBL/GenBank/DDBJ databases">
        <title>Genome public.</title>
        <authorList>
            <person name="Liu C."/>
            <person name="Sun Q."/>
        </authorList>
    </citation>
    <scope>NUCLEOTIDE SEQUENCE</scope>
    <source>
        <strain evidence="1">BX7</strain>
    </source>
</reference>
<sequence>MTREELSQLRDLNREIRRDQLRLAELEAAAKSVTGKITGMPGSAKSSDRVGDYAAEIADLRGIIASNIQRCWYELNRLHRYIASIEDSQMRQIMTLRYVYGYTWQRVAFEIGETDEQYPRRKHNRYLALDDNDENDETDVVT</sequence>
<evidence type="ECO:0008006" key="3">
    <source>
        <dbReference type="Google" id="ProtNLM"/>
    </source>
</evidence>
<proteinExistence type="predicted"/>
<dbReference type="EMBL" id="JACRSP010000007">
    <property type="protein sequence ID" value="MBC8537280.1"/>
    <property type="molecule type" value="Genomic_DNA"/>
</dbReference>
<dbReference type="AlphaFoldDB" id="A0A926DE42"/>
<accession>A0A926DE42</accession>
<keyword evidence="2" id="KW-1185">Reference proteome</keyword>
<comment type="caution">
    <text evidence="1">The sequence shown here is derived from an EMBL/GenBank/DDBJ whole genome shotgun (WGS) entry which is preliminary data.</text>
</comment>
<dbReference type="RefSeq" id="WP_249301802.1">
    <property type="nucleotide sequence ID" value="NZ_JACRSP010000007.1"/>
</dbReference>
<organism evidence="1 2">
    <name type="scientific">Feifania hominis</name>
    <dbReference type="NCBI Taxonomy" id="2763660"/>
    <lineage>
        <taxon>Bacteria</taxon>
        <taxon>Bacillati</taxon>
        <taxon>Bacillota</taxon>
        <taxon>Clostridia</taxon>
        <taxon>Eubacteriales</taxon>
        <taxon>Feifaniaceae</taxon>
        <taxon>Feifania</taxon>
    </lineage>
</organism>